<evidence type="ECO:0000256" key="1">
    <source>
        <dbReference type="ARBA" id="ARBA00011076"/>
    </source>
</evidence>
<dbReference type="InterPro" id="IPR015868">
    <property type="entry name" value="Glutaminase"/>
</dbReference>
<dbReference type="SUPFAM" id="SSF56601">
    <property type="entry name" value="beta-lactamase/transpeptidase-like"/>
    <property type="match status" value="1"/>
</dbReference>
<dbReference type="EMBL" id="QVEU01000001">
    <property type="protein sequence ID" value="RGB78203.1"/>
    <property type="molecule type" value="Genomic_DNA"/>
</dbReference>
<evidence type="ECO:0000256" key="6">
    <source>
        <dbReference type="HAMAP-Rule" id="MF_00313"/>
    </source>
</evidence>
<protein>
    <recommendedName>
        <fullName evidence="3 6">Glutaminase</fullName>
        <ecNumber evidence="3 6">3.5.1.2</ecNumber>
    </recommendedName>
</protein>
<feature type="binding site" evidence="6">
    <location>
        <position position="262"/>
    </location>
    <ligand>
        <name>substrate</name>
    </ligand>
</feature>
<dbReference type="NCBIfam" id="TIGR03814">
    <property type="entry name" value="Gln_ase"/>
    <property type="match status" value="1"/>
</dbReference>
<organism evidence="7 8">
    <name type="scientific">Anaerococcus nagyae</name>
    <dbReference type="NCBI Taxonomy" id="1755241"/>
    <lineage>
        <taxon>Bacteria</taxon>
        <taxon>Bacillati</taxon>
        <taxon>Bacillota</taxon>
        <taxon>Tissierellia</taxon>
        <taxon>Tissierellales</taxon>
        <taxon>Peptoniphilaceae</taxon>
        <taxon>Anaerococcus</taxon>
    </lineage>
</organism>
<dbReference type="Pfam" id="PF04960">
    <property type="entry name" value="Glutaminase"/>
    <property type="match status" value="1"/>
</dbReference>
<dbReference type="EC" id="3.5.1.2" evidence="3 6"/>
<comment type="caution">
    <text evidence="7">The sequence shown here is derived from an EMBL/GenBank/DDBJ whole genome shotgun (WGS) entry which is preliminary data.</text>
</comment>
<evidence type="ECO:0000313" key="7">
    <source>
        <dbReference type="EMBL" id="RGB78203.1"/>
    </source>
</evidence>
<comment type="subunit">
    <text evidence="2 6">Homotetramer.</text>
</comment>
<dbReference type="Proteomes" id="UP000261011">
    <property type="component" value="Unassembled WGS sequence"/>
</dbReference>
<dbReference type="Gene3D" id="3.40.710.10">
    <property type="entry name" value="DD-peptidase/beta-lactamase superfamily"/>
    <property type="match status" value="1"/>
</dbReference>
<dbReference type="OrthoDB" id="9788822at2"/>
<dbReference type="GO" id="GO:0006543">
    <property type="term" value="P:L-glutamine catabolic process"/>
    <property type="evidence" value="ECO:0007669"/>
    <property type="project" value="TreeGrafter"/>
</dbReference>
<feature type="binding site" evidence="6">
    <location>
        <position position="192"/>
    </location>
    <ligand>
        <name>substrate</name>
    </ligand>
</feature>
<accession>A0A3E2TLJ8</accession>
<comment type="similarity">
    <text evidence="1 6">Belongs to the glutaminase family.</text>
</comment>
<dbReference type="GO" id="GO:0006537">
    <property type="term" value="P:glutamate biosynthetic process"/>
    <property type="evidence" value="ECO:0007669"/>
    <property type="project" value="TreeGrafter"/>
</dbReference>
<evidence type="ECO:0000313" key="8">
    <source>
        <dbReference type="Proteomes" id="UP000261011"/>
    </source>
</evidence>
<feature type="binding site" evidence="6">
    <location>
        <position position="244"/>
    </location>
    <ligand>
        <name>substrate</name>
    </ligand>
</feature>
<dbReference type="HAMAP" id="MF_00313">
    <property type="entry name" value="Glutaminase"/>
    <property type="match status" value="1"/>
</dbReference>
<feature type="binding site" evidence="6">
    <location>
        <position position="161"/>
    </location>
    <ligand>
        <name>substrate</name>
    </ligand>
</feature>
<evidence type="ECO:0000256" key="5">
    <source>
        <dbReference type="ARBA" id="ARBA00049534"/>
    </source>
</evidence>
<dbReference type="InterPro" id="IPR012338">
    <property type="entry name" value="Beta-lactam/transpept-like"/>
</dbReference>
<dbReference type="AlphaFoldDB" id="A0A3E2TLJ8"/>
<proteinExistence type="inferred from homology"/>
<dbReference type="PANTHER" id="PTHR12544">
    <property type="entry name" value="GLUTAMINASE"/>
    <property type="match status" value="1"/>
</dbReference>
<keyword evidence="4 6" id="KW-0378">Hydrolase</keyword>
<dbReference type="RefSeq" id="WP_117520496.1">
    <property type="nucleotide sequence ID" value="NZ_QVEU01000001.1"/>
</dbReference>
<feature type="binding site" evidence="6">
    <location>
        <position position="168"/>
    </location>
    <ligand>
        <name>substrate</name>
    </ligand>
</feature>
<keyword evidence="8" id="KW-1185">Reference proteome</keyword>
<dbReference type="FunFam" id="3.40.710.10:FF:000005">
    <property type="entry name" value="Glutaminase"/>
    <property type="match status" value="1"/>
</dbReference>
<evidence type="ECO:0000256" key="3">
    <source>
        <dbReference type="ARBA" id="ARBA00012918"/>
    </source>
</evidence>
<feature type="binding site" evidence="6">
    <location>
        <position position="68"/>
    </location>
    <ligand>
        <name>substrate</name>
    </ligand>
</feature>
<reference evidence="7 8" key="1">
    <citation type="submission" date="2018-08" db="EMBL/GenBank/DDBJ databases">
        <title>A genome reference for cultivated species of the human gut microbiota.</title>
        <authorList>
            <person name="Zou Y."/>
            <person name="Xue W."/>
            <person name="Luo G."/>
        </authorList>
    </citation>
    <scope>NUCLEOTIDE SEQUENCE [LARGE SCALE GENOMIC DNA]</scope>
    <source>
        <strain evidence="7 8">OF01-3</strain>
    </source>
</reference>
<evidence type="ECO:0000256" key="4">
    <source>
        <dbReference type="ARBA" id="ARBA00022801"/>
    </source>
</evidence>
<gene>
    <name evidence="6 7" type="primary">glsA</name>
    <name evidence="7" type="ORF">DXA39_01775</name>
</gene>
<comment type="catalytic activity">
    <reaction evidence="5 6">
        <text>L-glutamine + H2O = L-glutamate + NH4(+)</text>
        <dbReference type="Rhea" id="RHEA:15889"/>
        <dbReference type="ChEBI" id="CHEBI:15377"/>
        <dbReference type="ChEBI" id="CHEBI:28938"/>
        <dbReference type="ChEBI" id="CHEBI:29985"/>
        <dbReference type="ChEBI" id="CHEBI:58359"/>
        <dbReference type="EC" id="3.5.1.2"/>
    </reaction>
</comment>
<sequence length="309" mass="33854">MYKENQELLEIINRAIKKSESYIGRGEVATYIPELANVNPENFALSIVSVDGGLYEFGDTDTVFSMQSISKVISLIMALKDNDADTVFKKIGTEASKYKFNSVIPIDDKPSNPFINAGAITTSSLIRGDDIIDKFDRTINMVRKLANSNDIRLIEEVYLSEMQTTDINRAIAYYLKSKGIFTDDAEKILDLYIRNCSIGLNSSQLAHIGAILANGGVSIDQSEEIISKEIVKTVISQMASCGMYEKSGQYLLEVGIPSKSGVSGAILGVVPGKYGICVYSPRLDESGNSVRGTNLLKILSNELDLNIFL</sequence>
<feature type="binding site" evidence="6">
    <location>
        <position position="116"/>
    </location>
    <ligand>
        <name>substrate</name>
    </ligand>
</feature>
<dbReference type="GO" id="GO:0004359">
    <property type="term" value="F:glutaminase activity"/>
    <property type="evidence" value="ECO:0007669"/>
    <property type="project" value="UniProtKB-UniRule"/>
</dbReference>
<evidence type="ECO:0000256" key="2">
    <source>
        <dbReference type="ARBA" id="ARBA00011881"/>
    </source>
</evidence>
<dbReference type="PANTHER" id="PTHR12544:SF29">
    <property type="entry name" value="GLUTAMINASE"/>
    <property type="match status" value="1"/>
</dbReference>
<keyword evidence="6" id="KW-0007">Acetylation</keyword>
<name>A0A3E2TLJ8_9FIRM</name>